<dbReference type="Proteomes" id="UP000783213">
    <property type="component" value="Unassembled WGS sequence"/>
</dbReference>
<organism evidence="2 3">
    <name type="scientific">Botrytis deweyae</name>
    <dbReference type="NCBI Taxonomy" id="2478750"/>
    <lineage>
        <taxon>Eukaryota</taxon>
        <taxon>Fungi</taxon>
        <taxon>Dikarya</taxon>
        <taxon>Ascomycota</taxon>
        <taxon>Pezizomycotina</taxon>
        <taxon>Leotiomycetes</taxon>
        <taxon>Helotiales</taxon>
        <taxon>Sclerotiniaceae</taxon>
        <taxon>Botrytis</taxon>
    </lineage>
</organism>
<comment type="caution">
    <text evidence="2">The sequence shown here is derived from an EMBL/GenBank/DDBJ whole genome shotgun (WGS) entry which is preliminary data.</text>
</comment>
<gene>
    <name evidence="2" type="ORF">EAE98_011044</name>
</gene>
<proteinExistence type="predicted"/>
<keyword evidence="3" id="KW-1185">Reference proteome</keyword>
<dbReference type="RefSeq" id="XP_038805031.1">
    <property type="nucleotide sequence ID" value="XM_038958666.1"/>
</dbReference>
<name>A0ABQ7I754_9HELO</name>
<evidence type="ECO:0000313" key="3">
    <source>
        <dbReference type="Proteomes" id="UP000783213"/>
    </source>
</evidence>
<protein>
    <submittedName>
        <fullName evidence="2">Uncharacterized protein</fullName>
    </submittedName>
</protein>
<reference evidence="2 3" key="1">
    <citation type="journal article" date="2020" name="Genome Biol. Evol.">
        <title>Comparative genomics of Sclerotiniaceae.</title>
        <authorList>
            <person name="Valero Jimenez C.A."/>
            <person name="Steentjes M."/>
            <person name="Scholten O.E."/>
            <person name="Van Kan J.A.L."/>
        </authorList>
    </citation>
    <scope>NUCLEOTIDE SEQUENCE [LARGE SCALE GENOMIC DNA]</scope>
    <source>
        <strain evidence="2 3">B1</strain>
    </source>
</reference>
<evidence type="ECO:0000313" key="2">
    <source>
        <dbReference type="EMBL" id="KAF7915701.1"/>
    </source>
</evidence>
<evidence type="ECO:0000256" key="1">
    <source>
        <dbReference type="SAM" id="MobiDB-lite"/>
    </source>
</evidence>
<dbReference type="GeneID" id="62237815"/>
<feature type="region of interest" description="Disordered" evidence="1">
    <location>
        <begin position="80"/>
        <end position="138"/>
    </location>
</feature>
<dbReference type="EMBL" id="RCSX01000043">
    <property type="protein sequence ID" value="KAF7915701.1"/>
    <property type="molecule type" value="Genomic_DNA"/>
</dbReference>
<sequence length="138" mass="15935">MVFRDYFLASGSLPSKDQTSNHDHIPISAMLAHDHSHIFSVITPLRATSRPRSRIRSGFFGKRFDDFFFLTAWTYRQRQGQDPCFPHHTNQHKQSPTPPPPPQQQQISASARPFHRSRSRSSSQSSRPQRQPHSQAFI</sequence>
<feature type="compositionally biased region" description="Low complexity" evidence="1">
    <location>
        <begin position="120"/>
        <end position="138"/>
    </location>
</feature>
<accession>A0ABQ7I754</accession>